<proteinExistence type="predicted"/>
<protein>
    <submittedName>
        <fullName evidence="1">Uncharacterized protein</fullName>
    </submittedName>
</protein>
<dbReference type="EMBL" id="JAAALK010000082">
    <property type="protein sequence ID" value="KAG8087637.1"/>
    <property type="molecule type" value="Genomic_DNA"/>
</dbReference>
<sequence>MAGKLQIVNSVLSALPTYAMCSFKLPIRVINQIDRARRNCLWRGFNPNSSTHPKANWHLVCRPKKKGGLGVVNIRMQNTALLLKHLHKFVSHQNIPWVHLVWWLYSSSSLAPSLAPLKGSCWWKDVRKLSPLFLGVARPSIGNGCSVSFWHDCWLQAPLKLSLPRLFSFASNRDCSVRHFFSQPHPEDNSVLPFSHEAFIEFQHLIALTENLAPPAHSGFLVLHLGLPDLLPKTVL</sequence>
<dbReference type="PANTHER" id="PTHR33116:SF87">
    <property type="entry name" value="OS01G0158850 PROTEIN"/>
    <property type="match status" value="1"/>
</dbReference>
<organism evidence="1 2">
    <name type="scientific">Zizania palustris</name>
    <name type="common">Northern wild rice</name>
    <dbReference type="NCBI Taxonomy" id="103762"/>
    <lineage>
        <taxon>Eukaryota</taxon>
        <taxon>Viridiplantae</taxon>
        <taxon>Streptophyta</taxon>
        <taxon>Embryophyta</taxon>
        <taxon>Tracheophyta</taxon>
        <taxon>Spermatophyta</taxon>
        <taxon>Magnoliopsida</taxon>
        <taxon>Liliopsida</taxon>
        <taxon>Poales</taxon>
        <taxon>Poaceae</taxon>
        <taxon>BOP clade</taxon>
        <taxon>Oryzoideae</taxon>
        <taxon>Oryzeae</taxon>
        <taxon>Zizaniinae</taxon>
        <taxon>Zizania</taxon>
    </lineage>
</organism>
<accession>A0A8J5WF98</accession>
<dbReference type="PANTHER" id="PTHR33116">
    <property type="entry name" value="REVERSE TRANSCRIPTASE ZINC-BINDING DOMAIN-CONTAINING PROTEIN-RELATED-RELATED"/>
    <property type="match status" value="1"/>
</dbReference>
<reference evidence="1" key="2">
    <citation type="submission" date="2021-02" db="EMBL/GenBank/DDBJ databases">
        <authorList>
            <person name="Kimball J.A."/>
            <person name="Haas M.W."/>
            <person name="Macchietto M."/>
            <person name="Kono T."/>
            <person name="Duquette J."/>
            <person name="Shao M."/>
        </authorList>
    </citation>
    <scope>NUCLEOTIDE SEQUENCE</scope>
    <source>
        <tissue evidence="1">Fresh leaf tissue</tissue>
    </source>
</reference>
<dbReference type="OrthoDB" id="689430at2759"/>
<gene>
    <name evidence="1" type="ORF">GUJ93_ZPchr0010g11266</name>
</gene>
<evidence type="ECO:0000313" key="2">
    <source>
        <dbReference type="Proteomes" id="UP000729402"/>
    </source>
</evidence>
<reference evidence="1" key="1">
    <citation type="journal article" date="2021" name="bioRxiv">
        <title>Whole Genome Assembly and Annotation of Northern Wild Rice, Zizania palustris L., Supports a Whole Genome Duplication in the Zizania Genus.</title>
        <authorList>
            <person name="Haas M."/>
            <person name="Kono T."/>
            <person name="Macchietto M."/>
            <person name="Millas R."/>
            <person name="McGilp L."/>
            <person name="Shao M."/>
            <person name="Duquette J."/>
            <person name="Hirsch C.N."/>
            <person name="Kimball J."/>
        </authorList>
    </citation>
    <scope>NUCLEOTIDE SEQUENCE</scope>
    <source>
        <tissue evidence="1">Fresh leaf tissue</tissue>
    </source>
</reference>
<dbReference type="Proteomes" id="UP000729402">
    <property type="component" value="Unassembled WGS sequence"/>
</dbReference>
<keyword evidence="2" id="KW-1185">Reference proteome</keyword>
<evidence type="ECO:0000313" key="1">
    <source>
        <dbReference type="EMBL" id="KAG8087637.1"/>
    </source>
</evidence>
<name>A0A8J5WF98_ZIZPA</name>
<dbReference type="AlphaFoldDB" id="A0A8J5WF98"/>
<comment type="caution">
    <text evidence="1">The sequence shown here is derived from an EMBL/GenBank/DDBJ whole genome shotgun (WGS) entry which is preliminary data.</text>
</comment>